<reference evidence="2 3" key="1">
    <citation type="journal article" date="2015" name="Fungal Genet. Biol.">
        <title>Evolution of novel wood decay mechanisms in Agaricales revealed by the genome sequences of Fistulina hepatica and Cylindrobasidium torrendii.</title>
        <authorList>
            <person name="Floudas D."/>
            <person name="Held B.W."/>
            <person name="Riley R."/>
            <person name="Nagy L.G."/>
            <person name="Koehler G."/>
            <person name="Ransdell A.S."/>
            <person name="Younus H."/>
            <person name="Chow J."/>
            <person name="Chiniquy J."/>
            <person name="Lipzen A."/>
            <person name="Tritt A."/>
            <person name="Sun H."/>
            <person name="Haridas S."/>
            <person name="LaButti K."/>
            <person name="Ohm R.A."/>
            <person name="Kues U."/>
            <person name="Blanchette R.A."/>
            <person name="Grigoriev I.V."/>
            <person name="Minto R.E."/>
            <person name="Hibbett D.S."/>
        </authorList>
    </citation>
    <scope>NUCLEOTIDE SEQUENCE [LARGE SCALE GENOMIC DNA]</scope>
    <source>
        <strain evidence="2 3">ATCC 64428</strain>
    </source>
</reference>
<accession>A0A0D7AD71</accession>
<feature type="region of interest" description="Disordered" evidence="1">
    <location>
        <begin position="62"/>
        <end position="97"/>
    </location>
</feature>
<feature type="compositionally biased region" description="Low complexity" evidence="1">
    <location>
        <begin position="1"/>
        <end position="28"/>
    </location>
</feature>
<dbReference type="AlphaFoldDB" id="A0A0D7AD71"/>
<evidence type="ECO:0000313" key="3">
    <source>
        <dbReference type="Proteomes" id="UP000054144"/>
    </source>
</evidence>
<keyword evidence="3" id="KW-1185">Reference proteome</keyword>
<proteinExistence type="predicted"/>
<sequence>MPSVSAPSTPITTRPSRIPIRSPAIPQPRVEPARRPSPAQIVGGVHRSSRVRKVAFSRNFTIEQGWVKEQQDKEQRAARRRASAPTVDAPAGPPVPEPHVPLDGGGQQDIADIGNGPLETEEETNLSYIFAGTAKEDLPGHKLPRDIPDALNGPEKEFWAPSIDRELQGFIDNDVYDVIPILDGVKPITSWPVFRYKVDQNGVIID</sequence>
<evidence type="ECO:0000313" key="2">
    <source>
        <dbReference type="EMBL" id="KIY48957.1"/>
    </source>
</evidence>
<protein>
    <submittedName>
        <fullName evidence="2">Uncharacterized protein</fullName>
    </submittedName>
</protein>
<feature type="region of interest" description="Disordered" evidence="1">
    <location>
        <begin position="1"/>
        <end position="47"/>
    </location>
</feature>
<dbReference type="OrthoDB" id="2998201at2759"/>
<name>A0A0D7AD71_9AGAR</name>
<dbReference type="EMBL" id="KN881773">
    <property type="protein sequence ID" value="KIY48957.1"/>
    <property type="molecule type" value="Genomic_DNA"/>
</dbReference>
<evidence type="ECO:0000256" key="1">
    <source>
        <dbReference type="SAM" id="MobiDB-lite"/>
    </source>
</evidence>
<gene>
    <name evidence="2" type="ORF">FISHEDRAFT_42329</name>
</gene>
<feature type="non-terminal residue" evidence="2">
    <location>
        <position position="206"/>
    </location>
</feature>
<organism evidence="2 3">
    <name type="scientific">Fistulina hepatica ATCC 64428</name>
    <dbReference type="NCBI Taxonomy" id="1128425"/>
    <lineage>
        <taxon>Eukaryota</taxon>
        <taxon>Fungi</taxon>
        <taxon>Dikarya</taxon>
        <taxon>Basidiomycota</taxon>
        <taxon>Agaricomycotina</taxon>
        <taxon>Agaricomycetes</taxon>
        <taxon>Agaricomycetidae</taxon>
        <taxon>Agaricales</taxon>
        <taxon>Fistulinaceae</taxon>
        <taxon>Fistulina</taxon>
    </lineage>
</organism>
<dbReference type="Proteomes" id="UP000054144">
    <property type="component" value="Unassembled WGS sequence"/>
</dbReference>